<dbReference type="Gene3D" id="2.30.40.10">
    <property type="entry name" value="Urease, subunit C, domain 1"/>
    <property type="match status" value="1"/>
</dbReference>
<sequence>MRETLICNAMIFDGSGAKPFPGHLRLRGNRIAQVMKGSDAVAQEADEVIDAGGAFLMPGLIEGHGHISFIDQADLMDLAVIGVEEHTLATMHNALKLLDAGFTSVNSAASAKVRLDAVIRDEIEAGRIPGPRLRAASPEITVTSGLGDANKMHVKLHTFGMVVDGEDEVVSAVRLCIREGVDNIKLNISGDVFMPNADSFSTVMAENEVRVAVETAHAHGKRVAAHCRAADSIKRAVRNRVDMIYHCDHADEEALDMLEAAKDWVLTGPAIGVIIKSIEALQSADDPALQPQIDELKKLYDDNCWTHAEMRKRNIPIVIGGDYGFAVNPQGTNANDLVYFVEHYGFSPAETLHAATMIGARAMNRPDELGQIREGFLADLLLIDGDPLDDIAILTDPAHFKAIMKDGKFHQQRRDGAINTDQENSGRGWLAAQQ</sequence>
<organism evidence="2 3">
    <name type="scientific">Roseobacter litoralis (strain ATCC 49566 / DSM 6996 / JCM 21268 / NBRC 15278 / OCh 149)</name>
    <dbReference type="NCBI Taxonomy" id="391595"/>
    <lineage>
        <taxon>Bacteria</taxon>
        <taxon>Pseudomonadati</taxon>
        <taxon>Pseudomonadota</taxon>
        <taxon>Alphaproteobacteria</taxon>
        <taxon>Rhodobacterales</taxon>
        <taxon>Roseobacteraceae</taxon>
        <taxon>Roseobacter</taxon>
    </lineage>
</organism>
<dbReference type="EMBL" id="CP002623">
    <property type="protein sequence ID" value="AEI95712.1"/>
    <property type="molecule type" value="Genomic_DNA"/>
</dbReference>
<dbReference type="Pfam" id="PF01979">
    <property type="entry name" value="Amidohydro_1"/>
    <property type="match status" value="1"/>
</dbReference>
<dbReference type="SUPFAM" id="SSF51338">
    <property type="entry name" value="Composite domain of metallo-dependent hydrolases"/>
    <property type="match status" value="1"/>
</dbReference>
<evidence type="ECO:0000259" key="1">
    <source>
        <dbReference type="Pfam" id="PF01979"/>
    </source>
</evidence>
<name>F7ZCD9_ROSLO</name>
<dbReference type="KEGG" id="rli:RLO149_c037990"/>
<dbReference type="PANTHER" id="PTHR43135">
    <property type="entry name" value="ALPHA-D-RIBOSE 1-METHYLPHOSPHONATE 5-TRIPHOSPHATE DIPHOSPHATASE"/>
    <property type="match status" value="1"/>
</dbReference>
<dbReference type="PANTHER" id="PTHR43135:SF3">
    <property type="entry name" value="ALPHA-D-RIBOSE 1-METHYLPHOSPHONATE 5-TRIPHOSPHATE DIPHOSPHATASE"/>
    <property type="match status" value="1"/>
</dbReference>
<dbReference type="SUPFAM" id="SSF51556">
    <property type="entry name" value="Metallo-dependent hydrolases"/>
    <property type="match status" value="1"/>
</dbReference>
<dbReference type="AlphaFoldDB" id="F7ZCD9"/>
<dbReference type="CDD" id="cd01299">
    <property type="entry name" value="Met_dep_hydrolase_A"/>
    <property type="match status" value="1"/>
</dbReference>
<evidence type="ECO:0000313" key="3">
    <source>
        <dbReference type="Proteomes" id="UP000001353"/>
    </source>
</evidence>
<dbReference type="GO" id="GO:0016810">
    <property type="term" value="F:hydrolase activity, acting on carbon-nitrogen (but not peptide) bonds"/>
    <property type="evidence" value="ECO:0007669"/>
    <property type="project" value="InterPro"/>
</dbReference>
<evidence type="ECO:0000313" key="2">
    <source>
        <dbReference type="EMBL" id="AEI95712.1"/>
    </source>
</evidence>
<dbReference type="InterPro" id="IPR011059">
    <property type="entry name" value="Metal-dep_hydrolase_composite"/>
</dbReference>
<dbReference type="HOGENOM" id="CLU_023620_5_1_5"/>
<dbReference type="InterPro" id="IPR032466">
    <property type="entry name" value="Metal_Hydrolase"/>
</dbReference>
<dbReference type="InterPro" id="IPR051781">
    <property type="entry name" value="Metallo-dep_Hydrolase"/>
</dbReference>
<dbReference type="InterPro" id="IPR006680">
    <property type="entry name" value="Amidohydro-rel"/>
</dbReference>
<dbReference type="Proteomes" id="UP000001353">
    <property type="component" value="Chromosome"/>
</dbReference>
<dbReference type="Gene3D" id="3.20.20.140">
    <property type="entry name" value="Metal-dependent hydrolases"/>
    <property type="match status" value="1"/>
</dbReference>
<dbReference type="STRING" id="391595.RLO149_c037990"/>
<proteinExistence type="predicted"/>
<dbReference type="OrthoDB" id="9765769at2"/>
<protein>
    <submittedName>
        <fullName evidence="2">Amidohydrolase-like protein</fullName>
    </submittedName>
</protein>
<reference evidence="2 3" key="1">
    <citation type="journal article" date="2011" name="BMC Genomics">
        <title>Comparative genome analysis and genome-guided physiological analysis of Roseobacter litoralis.</title>
        <authorList>
            <person name="Kalhoefer D."/>
            <person name="Thole S."/>
            <person name="Voget S."/>
            <person name="Lehmann R."/>
            <person name="Liesegang H."/>
            <person name="Wollher A."/>
            <person name="Daniel R."/>
            <person name="Simon M."/>
            <person name="Brinkhoff T."/>
        </authorList>
    </citation>
    <scope>NUCLEOTIDE SEQUENCE [LARGE SCALE GENOMIC DNA]</scope>
    <source>
        <strain evidence="3">ATCC 49566 / DSM 6996 / JCM 21268 / NBRC 15278 / OCh 149</strain>
    </source>
</reference>
<dbReference type="eggNOG" id="COG1228">
    <property type="taxonomic scope" value="Bacteria"/>
</dbReference>
<keyword evidence="3" id="KW-1185">Reference proteome</keyword>
<feature type="domain" description="Amidohydrolase-related" evidence="1">
    <location>
        <begin position="55"/>
        <end position="408"/>
    </location>
</feature>
<accession>F7ZCD9</accession>
<gene>
    <name evidence="2" type="ordered locus">RLO149_c037990</name>
</gene>
<dbReference type="InterPro" id="IPR057744">
    <property type="entry name" value="OTAase-like"/>
</dbReference>
<dbReference type="RefSeq" id="WP_013963595.1">
    <property type="nucleotide sequence ID" value="NC_015730.1"/>
</dbReference>